<evidence type="ECO:0008006" key="3">
    <source>
        <dbReference type="Google" id="ProtNLM"/>
    </source>
</evidence>
<dbReference type="EMBL" id="BMAW01041948">
    <property type="protein sequence ID" value="GFS31608.1"/>
    <property type="molecule type" value="Genomic_DNA"/>
</dbReference>
<dbReference type="AlphaFoldDB" id="A0A8X6JRC4"/>
<comment type="caution">
    <text evidence="1">The sequence shown here is derived from an EMBL/GenBank/DDBJ whole genome shotgun (WGS) entry which is preliminary data.</text>
</comment>
<dbReference type="PANTHER" id="PTHR47642">
    <property type="entry name" value="ATP-DEPENDENT DNA HELICASE"/>
    <property type="match status" value="1"/>
</dbReference>
<protein>
    <recommendedName>
        <fullName evidence="3">AAA+ ATPase domain-containing protein</fullName>
    </recommendedName>
</protein>
<dbReference type="Pfam" id="PF13245">
    <property type="entry name" value="AAA_19"/>
    <property type="match status" value="1"/>
</dbReference>
<dbReference type="OrthoDB" id="6407976at2759"/>
<name>A0A8X6JRC4_NEPPI</name>
<dbReference type="InterPro" id="IPR027417">
    <property type="entry name" value="P-loop_NTPase"/>
</dbReference>
<gene>
    <name evidence="1" type="primary">AVEN_261804_1</name>
    <name evidence="1" type="ORF">NPIL_31151</name>
</gene>
<accession>A0A8X6JRC4</accession>
<dbReference type="SUPFAM" id="SSF52540">
    <property type="entry name" value="P-loop containing nucleoside triphosphate hydrolases"/>
    <property type="match status" value="2"/>
</dbReference>
<proteinExistence type="predicted"/>
<dbReference type="Proteomes" id="UP000887013">
    <property type="component" value="Unassembled WGS sequence"/>
</dbReference>
<dbReference type="InterPro" id="IPR051055">
    <property type="entry name" value="PIF1_helicase"/>
</dbReference>
<evidence type="ECO:0000313" key="1">
    <source>
        <dbReference type="EMBL" id="GFS31608.1"/>
    </source>
</evidence>
<reference evidence="1" key="1">
    <citation type="submission" date="2020-08" db="EMBL/GenBank/DDBJ databases">
        <title>Multicomponent nature underlies the extraordinary mechanical properties of spider dragline silk.</title>
        <authorList>
            <person name="Kono N."/>
            <person name="Nakamura H."/>
            <person name="Mori M."/>
            <person name="Yoshida Y."/>
            <person name="Ohtoshi R."/>
            <person name="Malay A.D."/>
            <person name="Moran D.A.P."/>
            <person name="Tomita M."/>
            <person name="Numata K."/>
            <person name="Arakawa K."/>
        </authorList>
    </citation>
    <scope>NUCLEOTIDE SEQUENCE</scope>
</reference>
<sequence length="404" mass="46028">MSHSWDLPVYHEGFDKHVETLTPSQQAFPSLVHQWFLQPQHAVILVAGGPGSGKTFTVTSCLDRMHISQLRMAPTARVAQRIGGQTINSALKLKWKPGTLLYTLEKELQHETDEAVYLEKSAELLDTFACFQNPNIVVVDEIGMVSFWLAYWIIQYFFRRKKPVLFVAMGDPNQLRPVKTNHNVFSVSLDIPLTRMNLTESIRFLPEYEPIIKQLRYYVDTNNETGLFTYICGQFPVVEQIDTTILQKCTRALAYLKSTVEAYNNFYLKRLIKGPRIRLWTKSEKGDRGTTYVDVKVGCHVFIIENGVSLATNGTPLWFEKYNAQSDCIECKDPVKDTLVEVHRNSRGEFPIVVGFAGTIHKFQGDTMDDEAIAMNFNGSRDLNLVYTALSRVKSMNQIVAIEL</sequence>
<keyword evidence="2" id="KW-1185">Reference proteome</keyword>
<dbReference type="Gene3D" id="3.40.50.300">
    <property type="entry name" value="P-loop containing nucleotide triphosphate hydrolases"/>
    <property type="match status" value="1"/>
</dbReference>
<evidence type="ECO:0000313" key="2">
    <source>
        <dbReference type="Proteomes" id="UP000887013"/>
    </source>
</evidence>
<organism evidence="1 2">
    <name type="scientific">Nephila pilipes</name>
    <name type="common">Giant wood spider</name>
    <name type="synonym">Nephila maculata</name>
    <dbReference type="NCBI Taxonomy" id="299642"/>
    <lineage>
        <taxon>Eukaryota</taxon>
        <taxon>Metazoa</taxon>
        <taxon>Ecdysozoa</taxon>
        <taxon>Arthropoda</taxon>
        <taxon>Chelicerata</taxon>
        <taxon>Arachnida</taxon>
        <taxon>Araneae</taxon>
        <taxon>Araneomorphae</taxon>
        <taxon>Entelegynae</taxon>
        <taxon>Araneoidea</taxon>
        <taxon>Nephilidae</taxon>
        <taxon>Nephila</taxon>
    </lineage>
</organism>